<evidence type="ECO:0000313" key="1">
    <source>
        <dbReference type="EMBL" id="OSD08689.1"/>
    </source>
</evidence>
<reference evidence="1 2" key="1">
    <citation type="journal article" date="2015" name="Biotechnol. Biofuels">
        <title>Enhanced degradation of softwood versus hardwood by the white-rot fungus Pycnoporus coccineus.</title>
        <authorList>
            <person name="Couturier M."/>
            <person name="Navarro D."/>
            <person name="Chevret D."/>
            <person name="Henrissat B."/>
            <person name="Piumi F."/>
            <person name="Ruiz-Duenas F.J."/>
            <person name="Martinez A.T."/>
            <person name="Grigoriev I.V."/>
            <person name="Riley R."/>
            <person name="Lipzen A."/>
            <person name="Berrin J.G."/>
            <person name="Master E.R."/>
            <person name="Rosso M.N."/>
        </authorList>
    </citation>
    <scope>NUCLEOTIDE SEQUENCE [LARGE SCALE GENOMIC DNA]</scope>
    <source>
        <strain evidence="1 2">BRFM310</strain>
    </source>
</reference>
<dbReference type="AlphaFoldDB" id="A0A1Y2J5J8"/>
<accession>A0A1Y2J5J8</accession>
<dbReference type="EMBL" id="KZ084086">
    <property type="protein sequence ID" value="OSD08689.1"/>
    <property type="molecule type" value="Genomic_DNA"/>
</dbReference>
<dbReference type="STRING" id="1353009.A0A1Y2J5J8"/>
<dbReference type="InterPro" id="IPR011009">
    <property type="entry name" value="Kinase-like_dom_sf"/>
</dbReference>
<evidence type="ECO:0000313" key="2">
    <source>
        <dbReference type="Proteomes" id="UP000193067"/>
    </source>
</evidence>
<evidence type="ECO:0008006" key="3">
    <source>
        <dbReference type="Google" id="ProtNLM"/>
    </source>
</evidence>
<sequence length="297" mass="33948">MTSLNISLALLERYLEEDLWAMEIPPYNLKPYPPREDGDTPEFRAAACEVAQRTGVNPLERSYGSCPFILTDVRVLRIGVEMPFNANTPVFKVRVGDDLRLLKIFRNKEVSLQFYYKPQDAPPHPMIRFASEIEAYAHLQHYGACDAGAVPKCFGWLELTSDDLEAIAALPVVAEEWRYIKEDELPPKALLLEWFEGAQQLSIDNVTPAIADAGLRALYRVHASFVMHGDVHRRNILVLPGGRVVWIDFDAAFAACESTPDNPMRRQELFCELHRAWVFFYGELLPDKRIGFRHWLS</sequence>
<dbReference type="OrthoDB" id="2744451at2759"/>
<dbReference type="SUPFAM" id="SSF56112">
    <property type="entry name" value="Protein kinase-like (PK-like)"/>
    <property type="match status" value="1"/>
</dbReference>
<protein>
    <recommendedName>
        <fullName evidence="3">Aminoglycoside phosphotransferase domain-containing protein</fullName>
    </recommendedName>
</protein>
<organism evidence="1 2">
    <name type="scientific">Trametes coccinea (strain BRFM310)</name>
    <name type="common">Pycnoporus coccineus</name>
    <dbReference type="NCBI Taxonomy" id="1353009"/>
    <lineage>
        <taxon>Eukaryota</taxon>
        <taxon>Fungi</taxon>
        <taxon>Dikarya</taxon>
        <taxon>Basidiomycota</taxon>
        <taxon>Agaricomycotina</taxon>
        <taxon>Agaricomycetes</taxon>
        <taxon>Polyporales</taxon>
        <taxon>Polyporaceae</taxon>
        <taxon>Trametes</taxon>
    </lineage>
</organism>
<name>A0A1Y2J5J8_TRAC3</name>
<dbReference type="Proteomes" id="UP000193067">
    <property type="component" value="Unassembled WGS sequence"/>
</dbReference>
<keyword evidence="2" id="KW-1185">Reference proteome</keyword>
<proteinExistence type="predicted"/>
<gene>
    <name evidence="1" type="ORF">PYCCODRAFT_1473256</name>
</gene>